<accession>A0ABX5W2S5</accession>
<reference evidence="3" key="1">
    <citation type="submission" date="2019-06" db="EMBL/GenBank/DDBJ databases">
        <title>Whole-Genome Sequence of Bradyrhizobium sp. 3 Strain 65S1MB.</title>
        <authorList>
            <person name="Bromfield E.S.P."/>
            <person name="Cloutier S."/>
            <person name="Nguyen H.D.T."/>
        </authorList>
    </citation>
    <scope>NUCLEOTIDE SEQUENCE [LARGE SCALE GENOMIC DNA]</scope>
    <source>
        <strain evidence="3">65S1MB</strain>
    </source>
</reference>
<dbReference type="InterPro" id="IPR045361">
    <property type="entry name" value="CIS_tube_prot_N"/>
</dbReference>
<name>A0ABX5W2S5_9BRAD</name>
<dbReference type="RefSeq" id="WP_140478963.1">
    <property type="nucleotide sequence ID" value="NZ_CP041090.2"/>
</dbReference>
<dbReference type="Pfam" id="PF19266">
    <property type="entry name" value="CIS_tube"/>
    <property type="match status" value="1"/>
</dbReference>
<evidence type="ECO:0000313" key="3">
    <source>
        <dbReference type="Proteomes" id="UP000319298"/>
    </source>
</evidence>
<dbReference type="Proteomes" id="UP000319298">
    <property type="component" value="Chromosome"/>
</dbReference>
<evidence type="ECO:0000259" key="1">
    <source>
        <dbReference type="Pfam" id="PF19266"/>
    </source>
</evidence>
<sequence>MNLEKASIDIVSGSKAGTQIRVLFNPTEYTLDRSNTYKATSIPGLGGPLFHFINGEADSLAMELFLDDYTDQAPGGKTVRDRVDEIAALLEIDNNLHAPPIVRFVWGKLSFTAIIEKLTRKLTLFKPDGVPARATLNVSFKEYRTLPELTINPRLQSADKSKRRVIIGNDSLWLLASREYHDVNKWKVIAEHNDLDDPRDIAPGDWMTIPPLEQDNGSRRRV</sequence>
<evidence type="ECO:0000313" key="2">
    <source>
        <dbReference type="EMBL" id="QDF37511.1"/>
    </source>
</evidence>
<gene>
    <name evidence="2" type="ORF">FJN17_07995</name>
</gene>
<protein>
    <submittedName>
        <fullName evidence="2">LysM peptidoglycan-binding domain-containing protein</fullName>
    </submittedName>
</protein>
<dbReference type="InterPro" id="IPR036779">
    <property type="entry name" value="LysM_dom_sf"/>
</dbReference>
<reference evidence="2 3" key="2">
    <citation type="journal article" date="2020" name="Int. J. Syst. Evol. Microbiol.">
        <title>Description and complete genome sequences of Bradyrhizobium symbiodeficiens sp. nov., a non-symbiotic bacterium associated with legumes native to Canada.</title>
        <authorList>
            <person name="Bromfield E.S.P."/>
            <person name="Cloutier S."/>
            <person name="Nguyen H.D.T."/>
        </authorList>
    </citation>
    <scope>NUCLEOTIDE SEQUENCE [LARGE SCALE GENOMIC DNA]</scope>
    <source>
        <strain evidence="2 3">65S1MB</strain>
    </source>
</reference>
<dbReference type="EMBL" id="CP041090">
    <property type="protein sequence ID" value="QDF37511.1"/>
    <property type="molecule type" value="Genomic_DNA"/>
</dbReference>
<proteinExistence type="predicted"/>
<feature type="domain" description="Contractile injection system tube protein N-terminal" evidence="1">
    <location>
        <begin position="3"/>
        <end position="145"/>
    </location>
</feature>
<keyword evidence="3" id="KW-1185">Reference proteome</keyword>
<organism evidence="2 3">
    <name type="scientific">Bradyrhizobium symbiodeficiens</name>
    <dbReference type="NCBI Taxonomy" id="1404367"/>
    <lineage>
        <taxon>Bacteria</taxon>
        <taxon>Pseudomonadati</taxon>
        <taxon>Pseudomonadota</taxon>
        <taxon>Alphaproteobacteria</taxon>
        <taxon>Hyphomicrobiales</taxon>
        <taxon>Nitrobacteraceae</taxon>
        <taxon>Bradyrhizobium</taxon>
    </lineage>
</organism>
<dbReference type="Gene3D" id="3.10.350.10">
    <property type="entry name" value="LysM domain"/>
    <property type="match status" value="1"/>
</dbReference>